<keyword evidence="2" id="KW-1185">Reference proteome</keyword>
<name>A0ABY4J7X1_9BACT</name>
<reference evidence="1 2" key="1">
    <citation type="submission" date="2022-04" db="EMBL/GenBank/DDBJ databases">
        <title>Hymenobacter sp. isolated from the air.</title>
        <authorList>
            <person name="Won M."/>
            <person name="Lee C.-M."/>
            <person name="Woen H.-Y."/>
            <person name="Kwon S.-W."/>
        </authorList>
    </citation>
    <scope>NUCLEOTIDE SEQUENCE [LARGE SCALE GENOMIC DNA]</scope>
    <source>
        <strain evidence="2">5516 S-25</strain>
    </source>
</reference>
<dbReference type="RefSeq" id="WP_244696806.1">
    <property type="nucleotide sequence ID" value="NZ_CP095848.1"/>
</dbReference>
<accession>A0ABY4J7X1</accession>
<sequence length="130" mass="15029">MQHIIIDSPGITISYDYHNKWLYVNWWGEHNQESGRAGCDLILTVLSEWPAAKILNDNSNVTRAALQLTTWGISWLRDMYAAGLRYLAWVYAPDFQGRAAADKMMRYLEKPLVATFDDVASAYTWLRQQK</sequence>
<evidence type="ECO:0000313" key="1">
    <source>
        <dbReference type="EMBL" id="UPL47869.1"/>
    </source>
</evidence>
<evidence type="ECO:0008006" key="3">
    <source>
        <dbReference type="Google" id="ProtNLM"/>
    </source>
</evidence>
<gene>
    <name evidence="1" type="ORF">MWH26_11750</name>
</gene>
<dbReference type="Proteomes" id="UP000829647">
    <property type="component" value="Chromosome"/>
</dbReference>
<dbReference type="EMBL" id="CP095848">
    <property type="protein sequence ID" value="UPL47869.1"/>
    <property type="molecule type" value="Genomic_DNA"/>
</dbReference>
<evidence type="ECO:0000313" key="2">
    <source>
        <dbReference type="Proteomes" id="UP000829647"/>
    </source>
</evidence>
<organism evidence="1 2">
    <name type="scientific">Hymenobacter sublimis</name>
    <dbReference type="NCBI Taxonomy" id="2933777"/>
    <lineage>
        <taxon>Bacteria</taxon>
        <taxon>Pseudomonadati</taxon>
        <taxon>Bacteroidota</taxon>
        <taxon>Cytophagia</taxon>
        <taxon>Cytophagales</taxon>
        <taxon>Hymenobacteraceae</taxon>
        <taxon>Hymenobacter</taxon>
    </lineage>
</organism>
<protein>
    <recommendedName>
        <fullName evidence="3">STAS/SEC14 domain-containing protein</fullName>
    </recommendedName>
</protein>
<proteinExistence type="predicted"/>